<dbReference type="GO" id="GO:0000272">
    <property type="term" value="P:polysaccharide catabolic process"/>
    <property type="evidence" value="ECO:0007669"/>
    <property type="project" value="InterPro"/>
</dbReference>
<evidence type="ECO:0000259" key="2">
    <source>
        <dbReference type="Pfam" id="PF00150"/>
    </source>
</evidence>
<comment type="caution">
    <text evidence="3">The sequence shown here is derived from an EMBL/GenBank/DDBJ whole genome shotgun (WGS) entry which is preliminary data.</text>
</comment>
<keyword evidence="4" id="KW-1185">Reference proteome</keyword>
<evidence type="ECO:0000313" key="3">
    <source>
        <dbReference type="EMBL" id="CAD8121842.1"/>
    </source>
</evidence>
<evidence type="ECO:0000313" key="4">
    <source>
        <dbReference type="Proteomes" id="UP000692954"/>
    </source>
</evidence>
<gene>
    <name evidence="3" type="ORF">PSON_ATCC_30995.1.T1340144</name>
</gene>
<dbReference type="PANTHER" id="PTHR31308">
    <property type="match status" value="1"/>
</dbReference>
<dbReference type="GO" id="GO:0004553">
    <property type="term" value="F:hydrolase activity, hydrolyzing O-glycosyl compounds"/>
    <property type="evidence" value="ECO:0007669"/>
    <property type="project" value="InterPro"/>
</dbReference>
<dbReference type="EMBL" id="CAJJDN010000134">
    <property type="protein sequence ID" value="CAD8121842.1"/>
    <property type="molecule type" value="Genomic_DNA"/>
</dbReference>
<evidence type="ECO:0000256" key="1">
    <source>
        <dbReference type="ARBA" id="ARBA00022801"/>
    </source>
</evidence>
<sequence>MDKNQTIKIFHGINLNDYPQTNINEDDFVALSKIGFNLIRISVFYDQLIPNKPISLKNITYNSSYLTTLQKIVQLANIHNFYVIFVADHQLLNKQFCGYGFPDWAVQRVNFPVPYDIQGKIKIDLYPTKDQCATNFDSLIKTDDVGNSFENLYKNVNNLTEYFGLFWQKIAEQMKNEDNVVGYDLLNNPSCGNYYKAYYQCIWPGWNNRQMIMPFYQKINSYIREVDKNKIVFYQTQDTDFIGSGFDNNINGSEYQKKESYSYRITYQSQYFKQFAINWNYFSMWLEFHVGQHAQVSTFLAEFSGNDDYLISRILNNADSFKSSWTYKGTIAQALKLDSLNRPYAQSICAEKVFHHQYDSINQIFKLQFIIKNECSTLLFIPFDYGYSCSNCILRLYDKRIFEIKMTINQEQKLVNLILWKKKV</sequence>
<name>A0A8S1R431_9CILI</name>
<reference evidence="3" key="1">
    <citation type="submission" date="2021-01" db="EMBL/GenBank/DDBJ databases">
        <authorList>
            <consortium name="Genoscope - CEA"/>
            <person name="William W."/>
        </authorList>
    </citation>
    <scope>NUCLEOTIDE SEQUENCE</scope>
</reference>
<dbReference type="PANTHER" id="PTHR31308:SF3">
    <property type="entry name" value="ENDOGLYCOCERAMIDASE"/>
    <property type="match status" value="1"/>
</dbReference>
<protein>
    <recommendedName>
        <fullName evidence="2">Glycoside hydrolase family 5 domain-containing protein</fullName>
    </recommendedName>
</protein>
<keyword evidence="1" id="KW-0378">Hydrolase</keyword>
<dbReference type="InterPro" id="IPR001547">
    <property type="entry name" value="Glyco_hydro_5"/>
</dbReference>
<organism evidence="3 4">
    <name type="scientific">Paramecium sonneborni</name>
    <dbReference type="NCBI Taxonomy" id="65129"/>
    <lineage>
        <taxon>Eukaryota</taxon>
        <taxon>Sar</taxon>
        <taxon>Alveolata</taxon>
        <taxon>Ciliophora</taxon>
        <taxon>Intramacronucleata</taxon>
        <taxon>Oligohymenophorea</taxon>
        <taxon>Peniculida</taxon>
        <taxon>Parameciidae</taxon>
        <taxon>Paramecium</taxon>
    </lineage>
</organism>
<dbReference type="Pfam" id="PF00150">
    <property type="entry name" value="Cellulase"/>
    <property type="match status" value="1"/>
</dbReference>
<dbReference type="AlphaFoldDB" id="A0A8S1R431"/>
<accession>A0A8S1R431</accession>
<dbReference type="InterPro" id="IPR052066">
    <property type="entry name" value="Glycosphingolipid_Hydrolases"/>
</dbReference>
<proteinExistence type="predicted"/>
<feature type="domain" description="Glycoside hydrolase family 5" evidence="2">
    <location>
        <begin position="9"/>
        <end position="246"/>
    </location>
</feature>
<dbReference type="Proteomes" id="UP000692954">
    <property type="component" value="Unassembled WGS sequence"/>
</dbReference>
<dbReference type="OrthoDB" id="1887033at2759"/>